<feature type="transmembrane region" description="Helical" evidence="1">
    <location>
        <begin position="54"/>
        <end position="77"/>
    </location>
</feature>
<dbReference type="AlphaFoldDB" id="A0A2M9R5K3"/>
<dbReference type="RefSeq" id="WP_100677700.1">
    <property type="nucleotide sequence ID" value="NZ_NIPO01000001.1"/>
</dbReference>
<evidence type="ECO:0000313" key="3">
    <source>
        <dbReference type="Proteomes" id="UP000231960"/>
    </source>
</evidence>
<dbReference type="Proteomes" id="UP000231960">
    <property type="component" value="Unassembled WGS sequence"/>
</dbReference>
<keyword evidence="1" id="KW-0472">Membrane</keyword>
<dbReference type="OrthoDB" id="1451745at2"/>
<evidence type="ECO:0000256" key="1">
    <source>
        <dbReference type="SAM" id="Phobius"/>
    </source>
</evidence>
<organism evidence="2 3">
    <name type="scientific">Avrilella dinanensis</name>
    <dbReference type="NCBI Taxonomy" id="2008672"/>
    <lineage>
        <taxon>Bacteria</taxon>
        <taxon>Pseudomonadati</taxon>
        <taxon>Bacteroidota</taxon>
        <taxon>Flavobacteriia</taxon>
        <taxon>Flavobacteriales</taxon>
        <taxon>Flavobacteriaceae</taxon>
        <taxon>Avrilella</taxon>
    </lineage>
</organism>
<feature type="transmembrane region" description="Helical" evidence="1">
    <location>
        <begin position="139"/>
        <end position="156"/>
    </location>
</feature>
<keyword evidence="3" id="KW-1185">Reference proteome</keyword>
<reference evidence="2 3" key="1">
    <citation type="submission" date="2017-06" db="EMBL/GenBank/DDBJ databases">
        <title>Description of Avrilella dinanensis gen. nov. sp. nov.</title>
        <authorList>
            <person name="Leyer C."/>
            <person name="Sassi M."/>
            <person name="Minet J."/>
            <person name="Kayal S."/>
            <person name="Cattoir V."/>
        </authorList>
    </citation>
    <scope>NUCLEOTIDE SEQUENCE [LARGE SCALE GENOMIC DNA]</scope>
    <source>
        <strain evidence="2 3">UR159</strain>
    </source>
</reference>
<proteinExistence type="predicted"/>
<sequence>MRKIFILRAILQFMLFFLVMGGVVLLVMIPLILFNSDWNIPVTISGNDIEEYTIGTKIIMAIGSIAYLLYVYAIYLLKKTIDLFIEKFLFDDKVIRNFNTIGKVFIIVALLTSVSSFFYHVYTNQEFVLDLTGYDSDSMLFNIAIGLFFITLSEVFKIAKIQKEENELTI</sequence>
<dbReference type="EMBL" id="NIPO01000001">
    <property type="protein sequence ID" value="PJR04137.1"/>
    <property type="molecule type" value="Genomic_DNA"/>
</dbReference>
<protein>
    <recommendedName>
        <fullName evidence="4">DUF2975 domain-containing protein</fullName>
    </recommendedName>
</protein>
<dbReference type="InterPro" id="IPR021354">
    <property type="entry name" value="DUF2975"/>
</dbReference>
<evidence type="ECO:0000313" key="2">
    <source>
        <dbReference type="EMBL" id="PJR04137.1"/>
    </source>
</evidence>
<comment type="caution">
    <text evidence="2">The sequence shown here is derived from an EMBL/GenBank/DDBJ whole genome shotgun (WGS) entry which is preliminary data.</text>
</comment>
<name>A0A2M9R5K3_9FLAO</name>
<evidence type="ECO:0008006" key="4">
    <source>
        <dbReference type="Google" id="ProtNLM"/>
    </source>
</evidence>
<gene>
    <name evidence="2" type="ORF">CDL10_06085</name>
</gene>
<keyword evidence="1" id="KW-1133">Transmembrane helix</keyword>
<feature type="transmembrane region" description="Helical" evidence="1">
    <location>
        <begin position="12"/>
        <end position="34"/>
    </location>
</feature>
<accession>A0A2M9R5K3</accession>
<keyword evidence="1" id="KW-0812">Transmembrane</keyword>
<feature type="transmembrane region" description="Helical" evidence="1">
    <location>
        <begin position="98"/>
        <end position="119"/>
    </location>
</feature>
<dbReference type="Pfam" id="PF11188">
    <property type="entry name" value="DUF2975"/>
    <property type="match status" value="1"/>
</dbReference>